<feature type="domain" description="VOC" evidence="1">
    <location>
        <begin position="7"/>
        <end position="122"/>
    </location>
</feature>
<evidence type="ECO:0000313" key="2">
    <source>
        <dbReference type="EMBL" id="GAA0723775.1"/>
    </source>
</evidence>
<sequence length="128" mass="13810">MNLANARVAQLLVPVADFEQGIAFYRDVLGIPFLFAAPPQMAFFDCGGVRLLVGVMPPGQAAQRGSAIYFQVPDIHAVFASLKDKGVAFKAEPHIVHRTPTSELWLAEFTDLDGNQLALMGETPLQAG</sequence>
<dbReference type="RefSeq" id="WP_343793784.1">
    <property type="nucleotide sequence ID" value="NZ_BAAAEU010000027.1"/>
</dbReference>
<dbReference type="SUPFAM" id="SSF54593">
    <property type="entry name" value="Glyoxalase/Bleomycin resistance protein/Dihydroxybiphenyl dioxygenase"/>
    <property type="match status" value="1"/>
</dbReference>
<gene>
    <name evidence="2" type="ORF">GCM10009105_35960</name>
</gene>
<evidence type="ECO:0000259" key="1">
    <source>
        <dbReference type="PROSITE" id="PS51819"/>
    </source>
</evidence>
<proteinExistence type="predicted"/>
<keyword evidence="3" id="KW-1185">Reference proteome</keyword>
<dbReference type="InterPro" id="IPR004360">
    <property type="entry name" value="Glyas_Fos-R_dOase_dom"/>
</dbReference>
<dbReference type="InterPro" id="IPR029068">
    <property type="entry name" value="Glyas_Bleomycin-R_OHBP_Dase"/>
</dbReference>
<dbReference type="PROSITE" id="PS51819">
    <property type="entry name" value="VOC"/>
    <property type="match status" value="1"/>
</dbReference>
<dbReference type="Proteomes" id="UP001501523">
    <property type="component" value="Unassembled WGS sequence"/>
</dbReference>
<evidence type="ECO:0000313" key="3">
    <source>
        <dbReference type="Proteomes" id="UP001501523"/>
    </source>
</evidence>
<dbReference type="EMBL" id="BAAAEU010000027">
    <property type="protein sequence ID" value="GAA0723775.1"/>
    <property type="molecule type" value="Genomic_DNA"/>
</dbReference>
<name>A0ABN1IYC4_9GAMM</name>
<dbReference type="InterPro" id="IPR037523">
    <property type="entry name" value="VOC_core"/>
</dbReference>
<comment type="caution">
    <text evidence="2">The sequence shown here is derived from an EMBL/GenBank/DDBJ whole genome shotgun (WGS) entry which is preliminary data.</text>
</comment>
<protein>
    <recommendedName>
        <fullName evidence="1">VOC domain-containing protein</fullName>
    </recommendedName>
</protein>
<dbReference type="Gene3D" id="3.10.180.10">
    <property type="entry name" value="2,3-Dihydroxybiphenyl 1,2-Dioxygenase, domain 1"/>
    <property type="match status" value="1"/>
</dbReference>
<reference evidence="2 3" key="1">
    <citation type="journal article" date="2019" name="Int. J. Syst. Evol. Microbiol.">
        <title>The Global Catalogue of Microorganisms (GCM) 10K type strain sequencing project: providing services to taxonomists for standard genome sequencing and annotation.</title>
        <authorList>
            <consortium name="The Broad Institute Genomics Platform"/>
            <consortium name="The Broad Institute Genome Sequencing Center for Infectious Disease"/>
            <person name="Wu L."/>
            <person name="Ma J."/>
        </authorList>
    </citation>
    <scope>NUCLEOTIDE SEQUENCE [LARGE SCALE GENOMIC DNA]</scope>
    <source>
        <strain evidence="2 3">JCM 15421</strain>
    </source>
</reference>
<dbReference type="Pfam" id="PF00903">
    <property type="entry name" value="Glyoxalase"/>
    <property type="match status" value="1"/>
</dbReference>
<accession>A0ABN1IYC4</accession>
<organism evidence="2 3">
    <name type="scientific">Dokdonella soli</name>
    <dbReference type="NCBI Taxonomy" id="529810"/>
    <lineage>
        <taxon>Bacteria</taxon>
        <taxon>Pseudomonadati</taxon>
        <taxon>Pseudomonadota</taxon>
        <taxon>Gammaproteobacteria</taxon>
        <taxon>Lysobacterales</taxon>
        <taxon>Rhodanobacteraceae</taxon>
        <taxon>Dokdonella</taxon>
    </lineage>
</organism>